<evidence type="ECO:0000313" key="1">
    <source>
        <dbReference type="EMBL" id="KIU11727.1"/>
    </source>
</evidence>
<dbReference type="Proteomes" id="UP000032247">
    <property type="component" value="Unassembled WGS sequence"/>
</dbReference>
<dbReference type="EMBL" id="JXBC01000003">
    <property type="protein sequence ID" value="KIU11727.1"/>
    <property type="molecule type" value="Genomic_DNA"/>
</dbReference>
<organism evidence="1 2">
    <name type="scientific">Bacillus subtilis</name>
    <dbReference type="NCBI Taxonomy" id="1423"/>
    <lineage>
        <taxon>Bacteria</taxon>
        <taxon>Bacillati</taxon>
        <taxon>Bacillota</taxon>
        <taxon>Bacilli</taxon>
        <taxon>Bacillales</taxon>
        <taxon>Bacillaceae</taxon>
        <taxon>Bacillus</taxon>
    </lineage>
</organism>
<name>A0A0D1KZY8_BACIU</name>
<accession>A0A0D1KZY8</accession>
<dbReference type="PATRIC" id="fig|1423.173.peg.2382"/>
<proteinExistence type="predicted"/>
<comment type="caution">
    <text evidence="1">The sequence shown here is derived from an EMBL/GenBank/DDBJ whole genome shotgun (WGS) entry which is preliminary data.</text>
</comment>
<evidence type="ECO:0000313" key="2">
    <source>
        <dbReference type="Proteomes" id="UP000032247"/>
    </source>
</evidence>
<reference evidence="1 2" key="1">
    <citation type="submission" date="2014-12" db="EMBL/GenBank/DDBJ databases">
        <title>Comparative genome analysis of Bacillus coagulans HM-08, Clostridium butyricum HM-68, Bacillus subtilis HM-66 and Bacillus licheniformis BL-09.</title>
        <authorList>
            <person name="Zhang H."/>
        </authorList>
    </citation>
    <scope>NUCLEOTIDE SEQUENCE [LARGE SCALE GENOMIC DNA]</scope>
    <source>
        <strain evidence="1 2">HM-66</strain>
    </source>
</reference>
<dbReference type="AlphaFoldDB" id="A0A0D1KZY8"/>
<sequence>MIFQFLLSRARKKSQSQEMPDFDFLIIESDYEMCSFGQLRKRG</sequence>
<protein>
    <submittedName>
        <fullName evidence="1">Uncharacterized protein</fullName>
    </submittedName>
</protein>
<gene>
    <name evidence="1" type="ORF">SC09_Contig24orf00815</name>
</gene>